<evidence type="ECO:0000313" key="3">
    <source>
        <dbReference type="EMBL" id="CAF1223806.1"/>
    </source>
</evidence>
<dbReference type="Proteomes" id="UP000663829">
    <property type="component" value="Unassembled WGS sequence"/>
</dbReference>
<dbReference type="Gene3D" id="3.40.605.10">
    <property type="entry name" value="Aldehyde Dehydrogenase, Chain A, domain 1"/>
    <property type="match status" value="1"/>
</dbReference>
<dbReference type="EMBL" id="CAJOBC010009397">
    <property type="protein sequence ID" value="CAF3986903.1"/>
    <property type="molecule type" value="Genomic_DNA"/>
</dbReference>
<evidence type="ECO:0000259" key="2">
    <source>
        <dbReference type="Pfam" id="PF00171"/>
    </source>
</evidence>
<dbReference type="EMBL" id="CAJNOQ010009397">
    <property type="protein sequence ID" value="CAF1223806.1"/>
    <property type="molecule type" value="Genomic_DNA"/>
</dbReference>
<dbReference type="Gene3D" id="3.40.309.10">
    <property type="entry name" value="Aldehyde Dehydrogenase, Chain A, domain 2"/>
    <property type="match status" value="1"/>
</dbReference>
<dbReference type="Proteomes" id="UP000681722">
    <property type="component" value="Unassembled WGS sequence"/>
</dbReference>
<keyword evidence="1" id="KW-0560">Oxidoreductase</keyword>
<evidence type="ECO:0000256" key="1">
    <source>
        <dbReference type="ARBA" id="ARBA00023002"/>
    </source>
</evidence>
<dbReference type="InterPro" id="IPR016162">
    <property type="entry name" value="Ald_DH_N"/>
</dbReference>
<dbReference type="Pfam" id="PF00171">
    <property type="entry name" value="Aldedh"/>
    <property type="match status" value="1"/>
</dbReference>
<protein>
    <recommendedName>
        <fullName evidence="2">Aldehyde dehydrogenase domain-containing protein</fullName>
    </recommendedName>
</protein>
<dbReference type="AlphaFoldDB" id="A0A814Y2P1"/>
<name>A0A814Y2P1_9BILA</name>
<dbReference type="PANTHER" id="PTHR42804">
    <property type="entry name" value="ALDEHYDE DEHYDROGENASE"/>
    <property type="match status" value="1"/>
</dbReference>
<dbReference type="PANTHER" id="PTHR42804:SF1">
    <property type="entry name" value="ALDEHYDE DEHYDROGENASE-RELATED"/>
    <property type="match status" value="1"/>
</dbReference>
<dbReference type="InterPro" id="IPR016163">
    <property type="entry name" value="Ald_DH_C"/>
</dbReference>
<keyword evidence="5" id="KW-1185">Reference proteome</keyword>
<dbReference type="InterPro" id="IPR015590">
    <property type="entry name" value="Aldehyde_DH_dom"/>
</dbReference>
<feature type="domain" description="Aldehyde dehydrogenase" evidence="2">
    <location>
        <begin position="4"/>
        <end position="456"/>
    </location>
</feature>
<evidence type="ECO:0000313" key="4">
    <source>
        <dbReference type="EMBL" id="CAF3986903.1"/>
    </source>
</evidence>
<accession>A0A814Y2P1</accession>
<proteinExistence type="predicted"/>
<organism evidence="3 5">
    <name type="scientific">Didymodactylos carnosus</name>
    <dbReference type="NCBI Taxonomy" id="1234261"/>
    <lineage>
        <taxon>Eukaryota</taxon>
        <taxon>Metazoa</taxon>
        <taxon>Spiralia</taxon>
        <taxon>Gnathifera</taxon>
        <taxon>Rotifera</taxon>
        <taxon>Eurotatoria</taxon>
        <taxon>Bdelloidea</taxon>
        <taxon>Philodinida</taxon>
        <taxon>Philodinidae</taxon>
        <taxon>Didymodactylos</taxon>
    </lineage>
</organism>
<reference evidence="3" key="1">
    <citation type="submission" date="2021-02" db="EMBL/GenBank/DDBJ databases">
        <authorList>
            <person name="Nowell W R."/>
        </authorList>
    </citation>
    <scope>NUCLEOTIDE SEQUENCE</scope>
</reference>
<gene>
    <name evidence="3" type="ORF">GPM918_LOCUS24824</name>
    <name evidence="4" type="ORF">SRO942_LOCUS24822</name>
</gene>
<sequence length="462" mass="51613">MKSQRIISLNPGKNYEKVGEVNISTRSEIDTKISKAHKAKYYWASLGVKGRRMLLEPLYQEFINKQKEIQSLASQEMGMPISVSKLIDIEAGLRYMRGYLDLAPEWLAPETVFEDNHETHQLLFEPLGVAGISIPWNYPFCNFIWGVIQNLIIGNTVVFKHSEECPLTAKLLEEIVNSVELPEGVFNAIYGDGSDVGNYLMSSNLNCMYFTGSTRVGKHLYQVAAKSFIPALLELGGSAAGIVLEDVNIQETVKLIYEHRFINSGQTCDGLKRLIVHRSRFDELVDTLTHFLSTKKIGNPQDTDTDMGPLVAERQLVLLEEQVYDALKKGAKIITGGKRTSGIIGAYYNPTILTDITFDMRIWKEEVFGPVLPIVPYDTQEEAIALANDTEYGLGGYIYTTSLERALLISKLLQTGNISINGANYNMPQDSFGGYKNSGLGFEHGKEGLRDLCLKKIIAFKK</sequence>
<dbReference type="SUPFAM" id="SSF53720">
    <property type="entry name" value="ALDH-like"/>
    <property type="match status" value="1"/>
</dbReference>
<comment type="caution">
    <text evidence="3">The sequence shown here is derived from an EMBL/GenBank/DDBJ whole genome shotgun (WGS) entry which is preliminary data.</text>
</comment>
<dbReference type="GO" id="GO:0016620">
    <property type="term" value="F:oxidoreductase activity, acting on the aldehyde or oxo group of donors, NAD or NADP as acceptor"/>
    <property type="evidence" value="ECO:0007669"/>
    <property type="project" value="InterPro"/>
</dbReference>
<dbReference type="CDD" id="cd07078">
    <property type="entry name" value="ALDH"/>
    <property type="match status" value="1"/>
</dbReference>
<dbReference type="FunFam" id="3.40.309.10:FF:000009">
    <property type="entry name" value="Aldehyde dehydrogenase A"/>
    <property type="match status" value="1"/>
</dbReference>
<dbReference type="OrthoDB" id="310895at2759"/>
<dbReference type="InterPro" id="IPR016161">
    <property type="entry name" value="Ald_DH/histidinol_DH"/>
</dbReference>
<evidence type="ECO:0000313" key="5">
    <source>
        <dbReference type="Proteomes" id="UP000663829"/>
    </source>
</evidence>